<dbReference type="EMBL" id="WJEC01008020">
    <property type="protein sequence ID" value="KAF7464546.1"/>
    <property type="molecule type" value="Genomic_DNA"/>
</dbReference>
<protein>
    <submittedName>
        <fullName evidence="2">Uncharacterized protein</fullName>
    </submittedName>
</protein>
<accession>A0A5E4AL14</accession>
<name>A0A5E4AL14_MARMO</name>
<organism evidence="2">
    <name type="scientific">Marmota monax</name>
    <name type="common">Woodchuck</name>
    <dbReference type="NCBI Taxonomy" id="9995"/>
    <lineage>
        <taxon>Eukaryota</taxon>
        <taxon>Metazoa</taxon>
        <taxon>Chordata</taxon>
        <taxon>Craniata</taxon>
        <taxon>Vertebrata</taxon>
        <taxon>Euteleostomi</taxon>
        <taxon>Mammalia</taxon>
        <taxon>Eutheria</taxon>
        <taxon>Euarchontoglires</taxon>
        <taxon>Glires</taxon>
        <taxon>Rodentia</taxon>
        <taxon>Sciuromorpha</taxon>
        <taxon>Sciuridae</taxon>
        <taxon>Xerinae</taxon>
        <taxon>Marmotini</taxon>
        <taxon>Marmota</taxon>
    </lineage>
</organism>
<evidence type="ECO:0000313" key="1">
    <source>
        <dbReference type="EMBL" id="KAF7464546.1"/>
    </source>
</evidence>
<dbReference type="EMBL" id="CABDUW010000088">
    <property type="protein sequence ID" value="VTJ57895.1"/>
    <property type="molecule type" value="Genomic_DNA"/>
</dbReference>
<reference evidence="2" key="1">
    <citation type="submission" date="2019-04" db="EMBL/GenBank/DDBJ databases">
        <authorList>
            <person name="Alioto T."/>
            <person name="Alioto T."/>
        </authorList>
    </citation>
    <scope>NUCLEOTIDE SEQUENCE [LARGE SCALE GENOMIC DNA]</scope>
</reference>
<gene>
    <name evidence="1" type="ORF">GHT09_006463</name>
    <name evidence="2" type="ORF">MONAX_5E031875</name>
</gene>
<reference evidence="1" key="2">
    <citation type="submission" date="2020-08" db="EMBL/GenBank/DDBJ databases">
        <authorList>
            <person name="Shumante A."/>
            <person name="Zimin A.V."/>
            <person name="Puiu D."/>
            <person name="Salzberg S.L."/>
        </authorList>
    </citation>
    <scope>NUCLEOTIDE SEQUENCE</scope>
    <source>
        <strain evidence="1">WC2-LM</strain>
        <tissue evidence="1">Liver</tissue>
    </source>
</reference>
<proteinExistence type="predicted"/>
<dbReference type="Proteomes" id="UP000662637">
    <property type="component" value="Unassembled WGS sequence"/>
</dbReference>
<sequence>MEEAGPAAEEHSGSCGQVARVSSQCECSHHTKWKKRLLAKLVLRSPNTEQLPLGQVRDCRSRAFHVEDRVQCVKIFVCY</sequence>
<dbReference type="AlphaFoldDB" id="A0A5E4AL14"/>
<evidence type="ECO:0000313" key="2">
    <source>
        <dbReference type="EMBL" id="VTJ57895.1"/>
    </source>
</evidence>